<dbReference type="EMBL" id="ML994269">
    <property type="protein sequence ID" value="KAF2197166.1"/>
    <property type="molecule type" value="Genomic_DNA"/>
</dbReference>
<dbReference type="GO" id="GO:0043625">
    <property type="term" value="C:delta DNA polymerase complex"/>
    <property type="evidence" value="ECO:0007669"/>
    <property type="project" value="TreeGrafter"/>
</dbReference>
<comment type="caution">
    <text evidence="2">The sequence shown here is derived from an EMBL/GenBank/DDBJ whole genome shotgun (WGS) entry which is preliminary data.</text>
</comment>
<dbReference type="Pfam" id="PF04081">
    <property type="entry name" value="DNA_pol_delta_4"/>
    <property type="match status" value="1"/>
</dbReference>
<evidence type="ECO:0000256" key="1">
    <source>
        <dbReference type="SAM" id="MobiDB-lite"/>
    </source>
</evidence>
<accession>A0A9P4MNJ5</accession>
<name>A0A9P4MNJ5_9PLEO</name>
<dbReference type="Proteomes" id="UP000799536">
    <property type="component" value="Unassembled WGS sequence"/>
</dbReference>
<feature type="region of interest" description="Disordered" evidence="1">
    <location>
        <begin position="177"/>
        <end position="198"/>
    </location>
</feature>
<dbReference type="GO" id="GO:0006261">
    <property type="term" value="P:DNA-templated DNA replication"/>
    <property type="evidence" value="ECO:0007669"/>
    <property type="project" value="TreeGrafter"/>
</dbReference>
<organism evidence="2 3">
    <name type="scientific">Delitschia confertaspora ATCC 74209</name>
    <dbReference type="NCBI Taxonomy" id="1513339"/>
    <lineage>
        <taxon>Eukaryota</taxon>
        <taxon>Fungi</taxon>
        <taxon>Dikarya</taxon>
        <taxon>Ascomycota</taxon>
        <taxon>Pezizomycotina</taxon>
        <taxon>Dothideomycetes</taxon>
        <taxon>Pleosporomycetidae</taxon>
        <taxon>Pleosporales</taxon>
        <taxon>Delitschiaceae</taxon>
        <taxon>Delitschia</taxon>
    </lineage>
</organism>
<reference evidence="2" key="1">
    <citation type="journal article" date="2020" name="Stud. Mycol.">
        <title>101 Dothideomycetes genomes: a test case for predicting lifestyles and emergence of pathogens.</title>
        <authorList>
            <person name="Haridas S."/>
            <person name="Albert R."/>
            <person name="Binder M."/>
            <person name="Bloem J."/>
            <person name="Labutti K."/>
            <person name="Salamov A."/>
            <person name="Andreopoulos B."/>
            <person name="Baker S."/>
            <person name="Barry K."/>
            <person name="Bills G."/>
            <person name="Bluhm B."/>
            <person name="Cannon C."/>
            <person name="Castanera R."/>
            <person name="Culley D."/>
            <person name="Daum C."/>
            <person name="Ezra D."/>
            <person name="Gonzalez J."/>
            <person name="Henrissat B."/>
            <person name="Kuo A."/>
            <person name="Liang C."/>
            <person name="Lipzen A."/>
            <person name="Lutzoni F."/>
            <person name="Magnuson J."/>
            <person name="Mondo S."/>
            <person name="Nolan M."/>
            <person name="Ohm R."/>
            <person name="Pangilinan J."/>
            <person name="Park H.-J."/>
            <person name="Ramirez L."/>
            <person name="Alfaro M."/>
            <person name="Sun H."/>
            <person name="Tritt A."/>
            <person name="Yoshinaga Y."/>
            <person name="Zwiers L.-H."/>
            <person name="Turgeon B."/>
            <person name="Goodwin S."/>
            <person name="Spatafora J."/>
            <person name="Crous P."/>
            <person name="Grigoriev I."/>
        </authorList>
    </citation>
    <scope>NUCLEOTIDE SEQUENCE</scope>
    <source>
        <strain evidence="2">ATCC 74209</strain>
    </source>
</reference>
<sequence length="198" mass="22379">MPPKRRSSGVTPKATQSRLAFHGPANRVTKPGARAQLKKSILAEPTAQILEPETEDFTAPGSLEPEISTKDADILQQTKQEVATAKVVSAPEDKEARRISDAKIKKYWQAKEKERKFPRVHQQGLGLHEKILREWDTSGQYGPCIGIARLKRWKRANRLRLNPPIEVLAVLLREQDKNNSSIQKSRMDELLNSQPAEF</sequence>
<protein>
    <recommendedName>
        <fullName evidence="4">DNA polymerase delta subunit 4</fullName>
    </recommendedName>
</protein>
<dbReference type="OrthoDB" id="337486at2759"/>
<dbReference type="GO" id="GO:0003887">
    <property type="term" value="F:DNA-directed DNA polymerase activity"/>
    <property type="evidence" value="ECO:0007669"/>
    <property type="project" value="TreeGrafter"/>
</dbReference>
<proteinExistence type="predicted"/>
<feature type="compositionally biased region" description="Polar residues" evidence="1">
    <location>
        <begin position="8"/>
        <end position="18"/>
    </location>
</feature>
<keyword evidence="3" id="KW-1185">Reference proteome</keyword>
<evidence type="ECO:0008006" key="4">
    <source>
        <dbReference type="Google" id="ProtNLM"/>
    </source>
</evidence>
<dbReference type="PANTHER" id="PTHR14303">
    <property type="entry name" value="DNA POLYMERASE DELTA SUBUNIT 4"/>
    <property type="match status" value="1"/>
</dbReference>
<feature type="region of interest" description="Disordered" evidence="1">
    <location>
        <begin position="1"/>
        <end position="32"/>
    </location>
</feature>
<dbReference type="AlphaFoldDB" id="A0A9P4MNJ5"/>
<dbReference type="InterPro" id="IPR007218">
    <property type="entry name" value="DNA_pol_delta_4"/>
</dbReference>
<gene>
    <name evidence="2" type="ORF">GQ43DRAFT_219664</name>
</gene>
<dbReference type="PANTHER" id="PTHR14303:SF0">
    <property type="entry name" value="DNA POLYMERASE DELTA SUBUNIT 4"/>
    <property type="match status" value="1"/>
</dbReference>
<evidence type="ECO:0000313" key="2">
    <source>
        <dbReference type="EMBL" id="KAF2197166.1"/>
    </source>
</evidence>
<dbReference type="GO" id="GO:0000731">
    <property type="term" value="P:DNA synthesis involved in DNA repair"/>
    <property type="evidence" value="ECO:0007669"/>
    <property type="project" value="InterPro"/>
</dbReference>
<evidence type="ECO:0000313" key="3">
    <source>
        <dbReference type="Proteomes" id="UP000799536"/>
    </source>
</evidence>